<keyword evidence="15" id="KW-1185">Reference proteome</keyword>
<evidence type="ECO:0000256" key="10">
    <source>
        <dbReference type="ARBA" id="ARBA00023033"/>
    </source>
</evidence>
<comment type="subcellular location">
    <subcellularLocation>
        <location evidence="1">Membrane</location>
        <topology evidence="1">Single-pass type II membrane protein</topology>
    </subcellularLocation>
</comment>
<keyword evidence="3 12" id="KW-0349">Heme</keyword>
<protein>
    <submittedName>
        <fullName evidence="14">Cytochrome</fullName>
    </submittedName>
</protein>
<evidence type="ECO:0000256" key="6">
    <source>
        <dbReference type="ARBA" id="ARBA00022968"/>
    </source>
</evidence>
<comment type="cofactor">
    <cofactor evidence="12">
        <name>heme</name>
        <dbReference type="ChEBI" id="CHEBI:30413"/>
    </cofactor>
</comment>
<evidence type="ECO:0000256" key="4">
    <source>
        <dbReference type="ARBA" id="ARBA00022692"/>
    </source>
</evidence>
<dbReference type="Pfam" id="PF00067">
    <property type="entry name" value="p450"/>
    <property type="match status" value="1"/>
</dbReference>
<dbReference type="InterPro" id="IPR002401">
    <property type="entry name" value="Cyt_P450_E_grp-I"/>
</dbReference>
<dbReference type="FunFam" id="1.10.630.10:FF:000043">
    <property type="entry name" value="Cytochrome P450 99A2"/>
    <property type="match status" value="1"/>
</dbReference>
<evidence type="ECO:0000256" key="13">
    <source>
        <dbReference type="RuleBase" id="RU000461"/>
    </source>
</evidence>
<evidence type="ECO:0000313" key="14">
    <source>
        <dbReference type="EMBL" id="KAK4382536.1"/>
    </source>
</evidence>
<keyword evidence="8 13" id="KW-0560">Oxidoreductase</keyword>
<evidence type="ECO:0000313" key="15">
    <source>
        <dbReference type="Proteomes" id="UP001289374"/>
    </source>
</evidence>
<dbReference type="Proteomes" id="UP001289374">
    <property type="component" value="Unassembled WGS sequence"/>
</dbReference>
<dbReference type="GO" id="GO:0004497">
    <property type="term" value="F:monooxygenase activity"/>
    <property type="evidence" value="ECO:0007669"/>
    <property type="project" value="UniProtKB-KW"/>
</dbReference>
<evidence type="ECO:0000256" key="2">
    <source>
        <dbReference type="ARBA" id="ARBA00010617"/>
    </source>
</evidence>
<dbReference type="PANTHER" id="PTHR47953:SF16">
    <property type="entry name" value="CYTOCHROME P450 71D8"/>
    <property type="match status" value="1"/>
</dbReference>
<proteinExistence type="inferred from homology"/>
<keyword evidence="4" id="KW-0812">Transmembrane</keyword>
<evidence type="ECO:0000256" key="9">
    <source>
        <dbReference type="ARBA" id="ARBA00023004"/>
    </source>
</evidence>
<keyword evidence="5 12" id="KW-0479">Metal-binding</keyword>
<evidence type="ECO:0000256" key="8">
    <source>
        <dbReference type="ARBA" id="ARBA00023002"/>
    </source>
</evidence>
<comment type="similarity">
    <text evidence="2 13">Belongs to the cytochrome P450 family.</text>
</comment>
<dbReference type="SUPFAM" id="SSF48264">
    <property type="entry name" value="Cytochrome P450"/>
    <property type="match status" value="1"/>
</dbReference>
<comment type="caution">
    <text evidence="14">The sequence shown here is derived from an EMBL/GenBank/DDBJ whole genome shotgun (WGS) entry which is preliminary data.</text>
</comment>
<dbReference type="GO" id="GO:0016020">
    <property type="term" value="C:membrane"/>
    <property type="evidence" value="ECO:0007669"/>
    <property type="project" value="UniProtKB-SubCell"/>
</dbReference>
<evidence type="ECO:0000256" key="11">
    <source>
        <dbReference type="ARBA" id="ARBA00023136"/>
    </source>
</evidence>
<dbReference type="AlphaFoldDB" id="A0AAE1T7J0"/>
<keyword evidence="6" id="KW-0735">Signal-anchor</keyword>
<dbReference type="PANTHER" id="PTHR47953">
    <property type="entry name" value="OS08G0105600 PROTEIN"/>
    <property type="match status" value="1"/>
</dbReference>
<evidence type="ECO:0000256" key="3">
    <source>
        <dbReference type="ARBA" id="ARBA00022617"/>
    </source>
</evidence>
<dbReference type="InterPro" id="IPR017972">
    <property type="entry name" value="Cyt_P450_CS"/>
</dbReference>
<dbReference type="GO" id="GO:0016705">
    <property type="term" value="F:oxidoreductase activity, acting on paired donors, with incorporation or reduction of molecular oxygen"/>
    <property type="evidence" value="ECO:0007669"/>
    <property type="project" value="InterPro"/>
</dbReference>
<gene>
    <name evidence="14" type="ORF">Sango_2863700</name>
</gene>
<reference evidence="14" key="2">
    <citation type="journal article" date="2024" name="Plant">
        <title>Genomic evolution and insights into agronomic trait innovations of Sesamum species.</title>
        <authorList>
            <person name="Miao H."/>
            <person name="Wang L."/>
            <person name="Qu L."/>
            <person name="Liu H."/>
            <person name="Sun Y."/>
            <person name="Le M."/>
            <person name="Wang Q."/>
            <person name="Wei S."/>
            <person name="Zheng Y."/>
            <person name="Lin W."/>
            <person name="Duan Y."/>
            <person name="Cao H."/>
            <person name="Xiong S."/>
            <person name="Wang X."/>
            <person name="Wei L."/>
            <person name="Li C."/>
            <person name="Ma Q."/>
            <person name="Ju M."/>
            <person name="Zhao R."/>
            <person name="Li G."/>
            <person name="Mu C."/>
            <person name="Tian Q."/>
            <person name="Mei H."/>
            <person name="Zhang T."/>
            <person name="Gao T."/>
            <person name="Zhang H."/>
        </authorList>
    </citation>
    <scope>NUCLEOTIDE SEQUENCE</scope>
    <source>
        <strain evidence="14">K16</strain>
    </source>
</reference>
<sequence length="545" mass="60912">MGRVGGARRGGGGLWGLPKLNGVGLGSGRTSTRPAPLPSLCHTSNGDPAAFSFTTLLLLSSFIFFLIKLWKKSESPRKYEKLPPSPPKLPVIGHLHHLVGGLPHHALRRVAQKYGPVLHLQLGEVSAVVISSREATKEVVKVQDPACADRPESIGSKIMWYDYTDIAFSPYNEYWRQMRKICILELLSAKNVKSFGSIRQDEVSRLVKSLRSSSGEAVNLTEKVFAFTSSITCRAAFGKVMRDRDALIAMLKKAVTMAGGFELADLFPSFKLLHVLSWNKYKLLRMRRKLDTILDVIVEEHKLKQSGEFGGEDIVDVLLRMQKNGELEFPITNDNIKAVIFDMFSAGTETSSTTIDWAMAELMRNPGVMAKVQAEVRQAFKGKTKVEESDVQALKYLKLVIKETFRLHPPIPLLPRACRDECKVNGYSIPLKSKVMINIWAMGRDPEYWHQPETFQPERFENSSTDFLGNSFEYIPFGAGRRICPGMNFGLANVELPLAQLLYHFDWKMPAGMSADDIDMTEAEGIAVSRKNGLFLVPTVYNPSN</sequence>
<accession>A0AAE1T7J0</accession>
<dbReference type="GO" id="GO:0005506">
    <property type="term" value="F:iron ion binding"/>
    <property type="evidence" value="ECO:0007669"/>
    <property type="project" value="InterPro"/>
</dbReference>
<dbReference type="CDD" id="cd11072">
    <property type="entry name" value="CYP71-like"/>
    <property type="match status" value="1"/>
</dbReference>
<organism evidence="14 15">
    <name type="scientific">Sesamum angolense</name>
    <dbReference type="NCBI Taxonomy" id="2727404"/>
    <lineage>
        <taxon>Eukaryota</taxon>
        <taxon>Viridiplantae</taxon>
        <taxon>Streptophyta</taxon>
        <taxon>Embryophyta</taxon>
        <taxon>Tracheophyta</taxon>
        <taxon>Spermatophyta</taxon>
        <taxon>Magnoliopsida</taxon>
        <taxon>eudicotyledons</taxon>
        <taxon>Gunneridae</taxon>
        <taxon>Pentapetalae</taxon>
        <taxon>asterids</taxon>
        <taxon>lamiids</taxon>
        <taxon>Lamiales</taxon>
        <taxon>Pedaliaceae</taxon>
        <taxon>Sesamum</taxon>
    </lineage>
</organism>
<dbReference type="PRINTS" id="PR00463">
    <property type="entry name" value="EP450I"/>
</dbReference>
<dbReference type="PRINTS" id="PR00385">
    <property type="entry name" value="P450"/>
</dbReference>
<dbReference type="InterPro" id="IPR052306">
    <property type="entry name" value="CYP450_71D"/>
</dbReference>
<keyword evidence="11" id="KW-0472">Membrane</keyword>
<feature type="binding site" description="axial binding residue" evidence="12">
    <location>
        <position position="484"/>
    </location>
    <ligand>
        <name>heme</name>
        <dbReference type="ChEBI" id="CHEBI:30413"/>
    </ligand>
    <ligandPart>
        <name>Fe</name>
        <dbReference type="ChEBI" id="CHEBI:18248"/>
    </ligandPart>
</feature>
<keyword evidence="9 12" id="KW-0408">Iron</keyword>
<evidence type="ECO:0000256" key="5">
    <source>
        <dbReference type="ARBA" id="ARBA00022723"/>
    </source>
</evidence>
<dbReference type="InterPro" id="IPR001128">
    <property type="entry name" value="Cyt_P450"/>
</dbReference>
<evidence type="ECO:0000256" key="12">
    <source>
        <dbReference type="PIRSR" id="PIRSR602401-1"/>
    </source>
</evidence>
<evidence type="ECO:0000256" key="7">
    <source>
        <dbReference type="ARBA" id="ARBA00022989"/>
    </source>
</evidence>
<keyword evidence="7" id="KW-1133">Transmembrane helix</keyword>
<dbReference type="GO" id="GO:0020037">
    <property type="term" value="F:heme binding"/>
    <property type="evidence" value="ECO:0007669"/>
    <property type="project" value="InterPro"/>
</dbReference>
<dbReference type="InterPro" id="IPR036396">
    <property type="entry name" value="Cyt_P450_sf"/>
</dbReference>
<dbReference type="PROSITE" id="PS00086">
    <property type="entry name" value="CYTOCHROME_P450"/>
    <property type="match status" value="1"/>
</dbReference>
<dbReference type="EMBL" id="JACGWL010000679">
    <property type="protein sequence ID" value="KAK4382536.1"/>
    <property type="molecule type" value="Genomic_DNA"/>
</dbReference>
<keyword evidence="10 13" id="KW-0503">Monooxygenase</keyword>
<reference evidence="14" key="1">
    <citation type="submission" date="2020-06" db="EMBL/GenBank/DDBJ databases">
        <authorList>
            <person name="Li T."/>
            <person name="Hu X."/>
            <person name="Zhang T."/>
            <person name="Song X."/>
            <person name="Zhang H."/>
            <person name="Dai N."/>
            <person name="Sheng W."/>
            <person name="Hou X."/>
            <person name="Wei L."/>
        </authorList>
    </citation>
    <scope>NUCLEOTIDE SEQUENCE</scope>
    <source>
        <strain evidence="14">K16</strain>
        <tissue evidence="14">Leaf</tissue>
    </source>
</reference>
<dbReference type="Gene3D" id="1.10.630.10">
    <property type="entry name" value="Cytochrome P450"/>
    <property type="match status" value="1"/>
</dbReference>
<name>A0AAE1T7J0_9LAMI</name>
<evidence type="ECO:0000256" key="1">
    <source>
        <dbReference type="ARBA" id="ARBA00004606"/>
    </source>
</evidence>